<accession>A0A812T3T8</accession>
<protein>
    <submittedName>
        <fullName evidence="3">KCNH2 protein</fullName>
    </submittedName>
</protein>
<dbReference type="EMBL" id="CAJNDS010002534">
    <property type="protein sequence ID" value="CAE7514997.1"/>
    <property type="molecule type" value="Genomic_DNA"/>
</dbReference>
<feature type="domain" description="Cyclic nucleotide-binding" evidence="2">
    <location>
        <begin position="443"/>
        <end position="556"/>
    </location>
</feature>
<gene>
    <name evidence="3" type="primary">KCNH2</name>
    <name evidence="3" type="ORF">SNAT2548_LOCUS28824</name>
</gene>
<evidence type="ECO:0000313" key="3">
    <source>
        <dbReference type="EMBL" id="CAE7514997.1"/>
    </source>
</evidence>
<dbReference type="InterPro" id="IPR018490">
    <property type="entry name" value="cNMP-bd_dom_sf"/>
</dbReference>
<organism evidence="3 4">
    <name type="scientific">Symbiodinium natans</name>
    <dbReference type="NCBI Taxonomy" id="878477"/>
    <lineage>
        <taxon>Eukaryota</taxon>
        <taxon>Sar</taxon>
        <taxon>Alveolata</taxon>
        <taxon>Dinophyceae</taxon>
        <taxon>Suessiales</taxon>
        <taxon>Symbiodiniaceae</taxon>
        <taxon>Symbiodinium</taxon>
    </lineage>
</organism>
<dbReference type="Proteomes" id="UP000604046">
    <property type="component" value="Unassembled WGS sequence"/>
</dbReference>
<dbReference type="Gene3D" id="2.60.120.10">
    <property type="entry name" value="Jelly Rolls"/>
    <property type="match status" value="1"/>
</dbReference>
<reference evidence="3" key="1">
    <citation type="submission" date="2021-02" db="EMBL/GenBank/DDBJ databases">
        <authorList>
            <person name="Dougan E. K."/>
            <person name="Rhodes N."/>
            <person name="Thang M."/>
            <person name="Chan C."/>
        </authorList>
    </citation>
    <scope>NUCLEOTIDE SEQUENCE</scope>
</reference>
<name>A0A812T3T8_9DINO</name>
<evidence type="ECO:0000313" key="4">
    <source>
        <dbReference type="Proteomes" id="UP000604046"/>
    </source>
</evidence>
<dbReference type="InterPro" id="IPR014710">
    <property type="entry name" value="RmlC-like_jellyroll"/>
</dbReference>
<proteinExistence type="predicted"/>
<evidence type="ECO:0000256" key="1">
    <source>
        <dbReference type="SAM" id="MobiDB-lite"/>
    </source>
</evidence>
<comment type="caution">
    <text evidence="3">The sequence shown here is derived from an EMBL/GenBank/DDBJ whole genome shotgun (WGS) entry which is preliminary data.</text>
</comment>
<dbReference type="Pfam" id="PF00027">
    <property type="entry name" value="cNMP_binding"/>
    <property type="match status" value="1"/>
</dbReference>
<feature type="compositionally biased region" description="Low complexity" evidence="1">
    <location>
        <begin position="99"/>
        <end position="108"/>
    </location>
</feature>
<sequence>MQRGRKVTTCWRSNEVTIARDSFNSIVARQKLDVTEVMMRHSNMGRQAEMGPGWCPSGLVSRQLAEVLAKRQGASDKLPLRLQDARAAKYAQGMQGMQGVQGVQGVQGPPASEAPDSPRGTIKITMSNESSIEAQLDSTDLPWASPAMSRGTEVPDTSPSTRGDQKAIRQETPSMQPLSARVRPTPPPPLPHNQSQNQAPRPMSAQCKVNSHGKAASGAVPNPRNARSTFSWRPNEHSLQRNSFNSMVGKSRLDVTEVMIRDASMGRQAEMGPTWCPGGLASRKMAEALICLCPELRVLLSEAASAVYAFFAGEESLEVRSDISAFTTGEIMYVTLTMMVGAVVHSIIIGQVINEVTSDSTVNAFLKNKLKLAKEFAVHSQLDATGSKSLYFWLEQNVRDLMGQQYKMDEMLQLIANDMKDLHARLFKGQLAKSKRGFLRVPFVTSMPPRLPMLLSLALVSKQYEGNQLLFQAGDAACHLYLVLSGTFAFVARPERHTKSPKANDMWPYQLFSHGSYFGNYELHDGTKQFRRGTARCETPEGGQVLRLQKDHYQRLCGDFPQFASAWKYEANRRECHRCWLHANHTRMLPYRLLAARRIQKLVRRCYPQKVDKSKDEAVKKDSSGLLMVGRHSLRSTCSSGDFSEGVGSFSMSVFHQNSDSSTGRKPLLSPSANLMSTGMETVPVAFPSCQADVAMLRSEVETQASDALNLALSTRTS</sequence>
<dbReference type="OrthoDB" id="417811at2759"/>
<dbReference type="InterPro" id="IPR000595">
    <property type="entry name" value="cNMP-bd_dom"/>
</dbReference>
<dbReference type="AlphaFoldDB" id="A0A812T3T8"/>
<dbReference type="SUPFAM" id="SSF51206">
    <property type="entry name" value="cAMP-binding domain-like"/>
    <property type="match status" value="1"/>
</dbReference>
<feature type="region of interest" description="Disordered" evidence="1">
    <location>
        <begin position="141"/>
        <end position="234"/>
    </location>
</feature>
<keyword evidence="4" id="KW-1185">Reference proteome</keyword>
<evidence type="ECO:0000259" key="2">
    <source>
        <dbReference type="PROSITE" id="PS50042"/>
    </source>
</evidence>
<feature type="region of interest" description="Disordered" evidence="1">
    <location>
        <begin position="99"/>
        <end position="122"/>
    </location>
</feature>
<dbReference type="CDD" id="cd00038">
    <property type="entry name" value="CAP_ED"/>
    <property type="match status" value="1"/>
</dbReference>
<dbReference type="PROSITE" id="PS50042">
    <property type="entry name" value="CNMP_BINDING_3"/>
    <property type="match status" value="1"/>
</dbReference>